<keyword evidence="3 9" id="KW-0808">Transferase</keyword>
<keyword evidence="4 9" id="KW-0548">Nucleotidyltransferase</keyword>
<accession>A0A1H2S7L4</accession>
<dbReference type="InterPro" id="IPR005836">
    <property type="entry name" value="ADP_Glu_pyroP_CS"/>
</dbReference>
<evidence type="ECO:0000256" key="7">
    <source>
        <dbReference type="ARBA" id="ARBA00023056"/>
    </source>
</evidence>
<dbReference type="InterPro" id="IPR056818">
    <property type="entry name" value="GlmU/GlgC-like_hexapep"/>
</dbReference>
<dbReference type="CDD" id="cd04651">
    <property type="entry name" value="LbH_G1P_AT_C"/>
    <property type="match status" value="1"/>
</dbReference>
<comment type="subunit">
    <text evidence="9">Homotetramer.</text>
</comment>
<dbReference type="RefSeq" id="WP_245710345.1">
    <property type="nucleotide sequence ID" value="NZ_FNMZ01000001.1"/>
</dbReference>
<dbReference type="Gene3D" id="3.90.550.10">
    <property type="entry name" value="Spore Coat Polysaccharide Biosynthesis Protein SpsA, Chain A"/>
    <property type="match status" value="1"/>
</dbReference>
<dbReference type="STRING" id="356660.SAMN05444336_101560"/>
<dbReference type="InterPro" id="IPR029044">
    <property type="entry name" value="Nucleotide-diphossugar_trans"/>
</dbReference>
<evidence type="ECO:0000313" key="12">
    <source>
        <dbReference type="EMBL" id="SDW27134.1"/>
    </source>
</evidence>
<dbReference type="GO" id="GO:0005978">
    <property type="term" value="P:glycogen biosynthetic process"/>
    <property type="evidence" value="ECO:0007669"/>
    <property type="project" value="UniProtKB-UniRule"/>
</dbReference>
<dbReference type="CDD" id="cd02508">
    <property type="entry name" value="ADP_Glucose_PP"/>
    <property type="match status" value="1"/>
</dbReference>
<dbReference type="Proteomes" id="UP000199118">
    <property type="component" value="Unassembled WGS sequence"/>
</dbReference>
<evidence type="ECO:0000256" key="4">
    <source>
        <dbReference type="ARBA" id="ARBA00022695"/>
    </source>
</evidence>
<dbReference type="InterPro" id="IPR011004">
    <property type="entry name" value="Trimer_LpxA-like_sf"/>
</dbReference>
<comment type="similarity">
    <text evidence="1 9">Belongs to the bacterial/plant glucose-1-phosphate adenylyltransferase family.</text>
</comment>
<dbReference type="EC" id="2.7.7.27" evidence="9"/>
<feature type="site" description="Could play a key role in the communication between the regulatory and the substrate sites" evidence="9">
    <location>
        <position position="108"/>
    </location>
</feature>
<feature type="domain" description="Glucose-1-phosphate adenylyltransferase/Bifunctional protein GlmU-like C-terminal hexapeptide" evidence="11">
    <location>
        <begin position="309"/>
        <end position="412"/>
    </location>
</feature>
<organism evidence="12 13">
    <name type="scientific">Albimonas donghaensis</name>
    <dbReference type="NCBI Taxonomy" id="356660"/>
    <lineage>
        <taxon>Bacteria</taxon>
        <taxon>Pseudomonadati</taxon>
        <taxon>Pseudomonadota</taxon>
        <taxon>Alphaproteobacteria</taxon>
        <taxon>Rhodobacterales</taxon>
        <taxon>Paracoccaceae</taxon>
        <taxon>Albimonas</taxon>
    </lineage>
</organism>
<dbReference type="NCBIfam" id="TIGR02091">
    <property type="entry name" value="glgC"/>
    <property type="match status" value="1"/>
</dbReference>
<proteinExistence type="inferred from homology"/>
<dbReference type="PANTHER" id="PTHR43523">
    <property type="entry name" value="GLUCOSE-1-PHOSPHATE ADENYLYLTRANSFERASE-RELATED"/>
    <property type="match status" value="1"/>
</dbReference>
<dbReference type="PROSITE" id="PS00808">
    <property type="entry name" value="ADP_GLC_PYROPHOSPH_1"/>
    <property type="match status" value="1"/>
</dbReference>
<evidence type="ECO:0000259" key="11">
    <source>
        <dbReference type="Pfam" id="PF24894"/>
    </source>
</evidence>
<dbReference type="InterPro" id="IPR005835">
    <property type="entry name" value="NTP_transferase_dom"/>
</dbReference>
<evidence type="ECO:0000256" key="2">
    <source>
        <dbReference type="ARBA" id="ARBA00022600"/>
    </source>
</evidence>
<evidence type="ECO:0000256" key="6">
    <source>
        <dbReference type="ARBA" id="ARBA00022840"/>
    </source>
</evidence>
<dbReference type="PANTHER" id="PTHR43523:SF2">
    <property type="entry name" value="GLUCOSE-1-PHOSPHATE ADENYLYLTRANSFERASE"/>
    <property type="match status" value="1"/>
</dbReference>
<comment type="pathway">
    <text evidence="9">Glycan biosynthesis; glycogen biosynthesis.</text>
</comment>
<feature type="binding site" evidence="9">
    <location>
        <begin position="189"/>
        <end position="190"/>
    </location>
    <ligand>
        <name>alpha-D-glucose 1-phosphate</name>
        <dbReference type="ChEBI" id="CHEBI:58601"/>
    </ligand>
</feature>
<keyword evidence="13" id="KW-1185">Reference proteome</keyword>
<dbReference type="Gene3D" id="2.160.10.10">
    <property type="entry name" value="Hexapeptide repeat proteins"/>
    <property type="match status" value="1"/>
</dbReference>
<dbReference type="Pfam" id="PF24894">
    <property type="entry name" value="Hexapep_GlmU"/>
    <property type="match status" value="1"/>
</dbReference>
<dbReference type="EMBL" id="FNMZ01000001">
    <property type="protein sequence ID" value="SDW27134.1"/>
    <property type="molecule type" value="Genomic_DNA"/>
</dbReference>
<keyword evidence="5 9" id="KW-0547">Nucleotide-binding</keyword>
<dbReference type="HAMAP" id="MF_00624">
    <property type="entry name" value="GlgC"/>
    <property type="match status" value="1"/>
</dbReference>
<dbReference type="AlphaFoldDB" id="A0A1H2S7L4"/>
<dbReference type="NCBIfam" id="NF001947">
    <property type="entry name" value="PRK00725.1"/>
    <property type="match status" value="1"/>
</dbReference>
<evidence type="ECO:0000256" key="1">
    <source>
        <dbReference type="ARBA" id="ARBA00010443"/>
    </source>
</evidence>
<dbReference type="UniPathway" id="UPA00164"/>
<evidence type="ECO:0000256" key="9">
    <source>
        <dbReference type="HAMAP-Rule" id="MF_00624"/>
    </source>
</evidence>
<evidence type="ECO:0000256" key="8">
    <source>
        <dbReference type="ARBA" id="ARBA00023277"/>
    </source>
</evidence>
<dbReference type="Pfam" id="PF00483">
    <property type="entry name" value="NTP_transferase"/>
    <property type="match status" value="1"/>
</dbReference>
<protein>
    <recommendedName>
        <fullName evidence="9">Glucose-1-phosphate adenylyltransferase</fullName>
        <ecNumber evidence="9">2.7.7.27</ecNumber>
    </recommendedName>
    <alternativeName>
        <fullName evidence="9">ADP-glucose pyrophosphorylase</fullName>
        <shortName evidence="9">ADPGlc PPase</shortName>
    </alternativeName>
    <alternativeName>
        <fullName evidence="9">ADP-glucose synthase</fullName>
    </alternativeName>
</protein>
<keyword evidence="6 9" id="KW-0067">ATP-binding</keyword>
<dbReference type="SUPFAM" id="SSF53448">
    <property type="entry name" value="Nucleotide-diphospho-sugar transferases"/>
    <property type="match status" value="1"/>
</dbReference>
<feature type="site" description="Could play a key role in the communication between the regulatory and the substrate sites" evidence="9">
    <location>
        <position position="69"/>
    </location>
</feature>
<name>A0A1H2S7L4_9RHOB</name>
<reference evidence="12 13" key="1">
    <citation type="submission" date="2016-10" db="EMBL/GenBank/DDBJ databases">
        <authorList>
            <person name="de Groot N.N."/>
        </authorList>
    </citation>
    <scope>NUCLEOTIDE SEQUENCE [LARGE SCALE GENOMIC DNA]</scope>
    <source>
        <strain evidence="12 13">DSM 17890</strain>
    </source>
</reference>
<feature type="binding site" evidence="9">
    <location>
        <position position="207"/>
    </location>
    <ligand>
        <name>alpha-D-glucose 1-phosphate</name>
        <dbReference type="ChEBI" id="CHEBI:58601"/>
    </ligand>
</feature>
<comment type="function">
    <text evidence="9">Involved in the biosynthesis of ADP-glucose, a building block required for the elongation reactions to produce glycogen. Catalyzes the reaction between ATP and alpha-D-glucose 1-phosphate (G1P) to produce pyrophosphate and ADP-Glc.</text>
</comment>
<keyword evidence="2 9" id="KW-0321">Glycogen metabolism</keyword>
<feature type="binding site" evidence="9">
    <location>
        <position position="174"/>
    </location>
    <ligand>
        <name>alpha-D-glucose 1-phosphate</name>
        <dbReference type="ChEBI" id="CHEBI:58601"/>
    </ligand>
</feature>
<keyword evidence="7 9" id="KW-0320">Glycogen biosynthesis</keyword>
<feature type="binding site" evidence="9">
    <location>
        <position position="109"/>
    </location>
    <ligand>
        <name>alpha-D-glucose 1-phosphate</name>
        <dbReference type="ChEBI" id="CHEBI:58601"/>
    </ligand>
</feature>
<dbReference type="GO" id="GO:0005524">
    <property type="term" value="F:ATP binding"/>
    <property type="evidence" value="ECO:0007669"/>
    <property type="project" value="UniProtKB-KW"/>
</dbReference>
<evidence type="ECO:0000256" key="5">
    <source>
        <dbReference type="ARBA" id="ARBA00022741"/>
    </source>
</evidence>
<evidence type="ECO:0000313" key="13">
    <source>
        <dbReference type="Proteomes" id="UP000199118"/>
    </source>
</evidence>
<evidence type="ECO:0000259" key="10">
    <source>
        <dbReference type="Pfam" id="PF00483"/>
    </source>
</evidence>
<dbReference type="InterPro" id="IPR023049">
    <property type="entry name" value="GlgC_bac"/>
</dbReference>
<gene>
    <name evidence="9" type="primary">glgC</name>
    <name evidence="12" type="ORF">SAMN05444336_101560</name>
</gene>
<feature type="domain" description="Nucleotidyl transferase" evidence="10">
    <location>
        <begin position="17"/>
        <end position="285"/>
    </location>
</feature>
<dbReference type="SUPFAM" id="SSF51161">
    <property type="entry name" value="Trimeric LpxA-like enzymes"/>
    <property type="match status" value="1"/>
</dbReference>
<dbReference type="InterPro" id="IPR011831">
    <property type="entry name" value="ADP-Glc_PPase"/>
</dbReference>
<keyword evidence="8 9" id="KW-0119">Carbohydrate metabolism</keyword>
<dbReference type="PROSITE" id="PS00809">
    <property type="entry name" value="ADP_GLC_PYROPHOSPH_2"/>
    <property type="match status" value="1"/>
</dbReference>
<comment type="catalytic activity">
    <reaction evidence="9">
        <text>alpha-D-glucose 1-phosphate + ATP + H(+) = ADP-alpha-D-glucose + diphosphate</text>
        <dbReference type="Rhea" id="RHEA:12120"/>
        <dbReference type="ChEBI" id="CHEBI:15378"/>
        <dbReference type="ChEBI" id="CHEBI:30616"/>
        <dbReference type="ChEBI" id="CHEBI:33019"/>
        <dbReference type="ChEBI" id="CHEBI:57498"/>
        <dbReference type="ChEBI" id="CHEBI:58601"/>
        <dbReference type="EC" id="2.7.7.27"/>
    </reaction>
</comment>
<sequence length="433" mass="46912">MRGPTQDPGGLARQSMAFVLAGGRGSRLRELTDRRAKPAVYFGGKTRIIDFALSNAMNSGIRRIGVATQYKAHSLIRHLQRGWSFFSESRGEGLDILPASQRVDERNWYLGTADAVTQNIDIIRDYNTRYMVILAGDHIYKMDYSVMIAQHVDTGAEVTVGCIEAPRAEASAFGVMAVDASGRITEFMEKPAEPPEMPGKPGVSLCSMGIYVFETDLLIGLLLEDQADPESSHDFGSDIIPRLVARGGAVAHSFSDSCVMTGDEKAPYWRDVGTVDAFHQANLDLCAFEPQLDIWSGDWPIWTYSELTPPAKFVHDMDGRRGTAVSSLVSGGCIVSGAGVRESLLFTGVRANSYSELSRVVALPYSEVGRHARLTNAVLDRGVSVPAGLVVGEDPVEDARWFRVSEGGVTLITQPMLDARQAALGGHLAGEVS</sequence>
<evidence type="ECO:0000256" key="3">
    <source>
        <dbReference type="ARBA" id="ARBA00022679"/>
    </source>
</evidence>
<dbReference type="GO" id="GO:0008878">
    <property type="term" value="F:glucose-1-phosphate adenylyltransferase activity"/>
    <property type="evidence" value="ECO:0007669"/>
    <property type="project" value="UniProtKB-UniRule"/>
</dbReference>